<dbReference type="RefSeq" id="WP_220306351.1">
    <property type="nucleotide sequence ID" value="NZ_CP080590.1"/>
</dbReference>
<dbReference type="CDD" id="cd19166">
    <property type="entry name" value="HemeO-bac"/>
    <property type="match status" value="1"/>
</dbReference>
<evidence type="ECO:0000313" key="2">
    <source>
        <dbReference type="Proteomes" id="UP000825799"/>
    </source>
</evidence>
<reference evidence="1 2" key="1">
    <citation type="submission" date="2021-08" db="EMBL/GenBank/DDBJ databases">
        <title>Devosia salina sp. nov., isolated from the South China Sea sediment.</title>
        <authorList>
            <person name="Zhou Z."/>
        </authorList>
    </citation>
    <scope>NUCLEOTIDE SEQUENCE [LARGE SCALE GENOMIC DNA]</scope>
    <source>
        <strain evidence="1 2">SCS-3</strain>
    </source>
</reference>
<organism evidence="1 2">
    <name type="scientific">Devosia salina</name>
    <dbReference type="NCBI Taxonomy" id="2860336"/>
    <lineage>
        <taxon>Bacteria</taxon>
        <taxon>Pseudomonadati</taxon>
        <taxon>Pseudomonadota</taxon>
        <taxon>Alphaproteobacteria</taxon>
        <taxon>Hyphomicrobiales</taxon>
        <taxon>Devosiaceae</taxon>
        <taxon>Devosia</taxon>
    </lineage>
</organism>
<dbReference type="Gene3D" id="1.20.910.10">
    <property type="entry name" value="Heme oxygenase-like"/>
    <property type="match status" value="1"/>
</dbReference>
<dbReference type="InterPro" id="IPR016084">
    <property type="entry name" value="Haem_Oase-like_multi-hlx"/>
</dbReference>
<proteinExistence type="predicted"/>
<dbReference type="Proteomes" id="UP000825799">
    <property type="component" value="Chromosome"/>
</dbReference>
<dbReference type="EMBL" id="CP080590">
    <property type="protein sequence ID" value="QYO77894.1"/>
    <property type="molecule type" value="Genomic_DNA"/>
</dbReference>
<gene>
    <name evidence="1" type="ORF">K1X15_04835</name>
</gene>
<protein>
    <submittedName>
        <fullName evidence="1">Biliverdin-producing heme oxygenase</fullName>
    </submittedName>
</protein>
<dbReference type="SUPFAM" id="SSF48613">
    <property type="entry name" value="Heme oxygenase-like"/>
    <property type="match status" value="1"/>
</dbReference>
<sequence length="182" mass="20082">MPQTTRRWMLRESTAVLHQAVDGAVGQFSDMAGYRRYLRALSLFRLPLERRWAEMDWPAALLGWRPTAVAASIEQDLDDLSLEPVAVTASDGLSDTADLLGMFYVVQGATLGAQILLGRALELGLTRDYGARHLSVQADGLANWRSFLEVLESAPDIDMNRVVSASQSTFQRAEIAFKSSHA</sequence>
<keyword evidence="2" id="KW-1185">Reference proteome</keyword>
<name>A0ABX8WG92_9HYPH</name>
<evidence type="ECO:0000313" key="1">
    <source>
        <dbReference type="EMBL" id="QYO77894.1"/>
    </source>
</evidence>
<accession>A0ABX8WG92</accession>